<gene>
    <name evidence="1" type="ORF">AWB78_04953</name>
</gene>
<protein>
    <submittedName>
        <fullName evidence="1">Uncharacterized protein</fullName>
    </submittedName>
</protein>
<reference evidence="1" key="1">
    <citation type="submission" date="2016-01" db="EMBL/GenBank/DDBJ databases">
        <authorList>
            <person name="Peeters C."/>
        </authorList>
    </citation>
    <scope>NUCLEOTIDE SEQUENCE</scope>
    <source>
        <strain evidence="1">LMG 29321</strain>
    </source>
</reference>
<keyword evidence="2" id="KW-1185">Reference proteome</keyword>
<dbReference type="AlphaFoldDB" id="A0A158DBI1"/>
<sequence length="65" mass="7324">MYQSLGHGYVHVKLNQPMIMENRSPPHARLLGVVPIIVKETRKTRVSNLSETRPFRPGLGFAPSL</sequence>
<dbReference type="EMBL" id="FCOX02000029">
    <property type="protein sequence ID" value="SAK91730.1"/>
    <property type="molecule type" value="Genomic_DNA"/>
</dbReference>
<name>A0A158DBI1_9BURK</name>
<accession>A0A158DBI1</accession>
<evidence type="ECO:0000313" key="2">
    <source>
        <dbReference type="Proteomes" id="UP000071859"/>
    </source>
</evidence>
<comment type="caution">
    <text evidence="1">The sequence shown here is derived from an EMBL/GenBank/DDBJ whole genome shotgun (WGS) entry which is preliminary data.</text>
</comment>
<proteinExistence type="predicted"/>
<dbReference type="Proteomes" id="UP000071859">
    <property type="component" value="Unassembled WGS sequence"/>
</dbReference>
<evidence type="ECO:0000313" key="1">
    <source>
        <dbReference type="EMBL" id="SAK91730.1"/>
    </source>
</evidence>
<organism evidence="1 2">
    <name type="scientific">Caballeronia calidae</name>
    <dbReference type="NCBI Taxonomy" id="1777139"/>
    <lineage>
        <taxon>Bacteria</taxon>
        <taxon>Pseudomonadati</taxon>
        <taxon>Pseudomonadota</taxon>
        <taxon>Betaproteobacteria</taxon>
        <taxon>Burkholderiales</taxon>
        <taxon>Burkholderiaceae</taxon>
        <taxon>Caballeronia</taxon>
    </lineage>
</organism>